<gene>
    <name evidence="2" type="ORF">SLU01_06970</name>
</gene>
<proteinExistence type="predicted"/>
<keyword evidence="3" id="KW-1185">Reference proteome</keyword>
<evidence type="ECO:0000256" key="1">
    <source>
        <dbReference type="SAM" id="MobiDB-lite"/>
    </source>
</evidence>
<organism evidence="2 3">
    <name type="scientific">Sporosarcina luteola</name>
    <dbReference type="NCBI Taxonomy" id="582850"/>
    <lineage>
        <taxon>Bacteria</taxon>
        <taxon>Bacillati</taxon>
        <taxon>Bacillota</taxon>
        <taxon>Bacilli</taxon>
        <taxon>Bacillales</taxon>
        <taxon>Caryophanaceae</taxon>
        <taxon>Sporosarcina</taxon>
    </lineage>
</organism>
<dbReference type="Proteomes" id="UP000321901">
    <property type="component" value="Unassembled WGS sequence"/>
</dbReference>
<dbReference type="EMBL" id="BJYL01000008">
    <property type="protein sequence ID" value="GEN82385.1"/>
    <property type="molecule type" value="Genomic_DNA"/>
</dbReference>
<dbReference type="AlphaFoldDB" id="A0A511Z4J9"/>
<evidence type="ECO:0008006" key="4">
    <source>
        <dbReference type="Google" id="ProtNLM"/>
    </source>
</evidence>
<evidence type="ECO:0000313" key="2">
    <source>
        <dbReference type="EMBL" id="GEN82385.1"/>
    </source>
</evidence>
<sequence length="243" mass="27140">MQKLSGIKKYVFVSTALMLFFLLGNGIQSVLAETDIGAMMKNWFSKEQSKHLHEVQEAISSEKEILLAQLQLSIDEEKMKAQQELEQFKQQEIANRIGSLRDYAANLAEGIASDTSAEKAAIIAELDAIFAQAAAQMDGAAPPSLSPPSVGEKPEEEEKVEGEDTVENSNEEGEIDEPEEKLIDDPEPEIVESDSDEQEKEKEKSEEDDSSTEMDYPSSGMNDQDDDQDFEYIFEMTDKQVEE</sequence>
<dbReference type="RefSeq" id="WP_147055386.1">
    <property type="nucleotide sequence ID" value="NZ_BJYL01000008.1"/>
</dbReference>
<feature type="compositionally biased region" description="Acidic residues" evidence="1">
    <location>
        <begin position="154"/>
        <end position="179"/>
    </location>
</feature>
<feature type="region of interest" description="Disordered" evidence="1">
    <location>
        <begin position="139"/>
        <end position="243"/>
    </location>
</feature>
<reference evidence="2 3" key="1">
    <citation type="submission" date="2019-07" db="EMBL/GenBank/DDBJ databases">
        <title>Whole genome shotgun sequence of Sporosarcina luteola NBRC 105378.</title>
        <authorList>
            <person name="Hosoyama A."/>
            <person name="Uohara A."/>
            <person name="Ohji S."/>
            <person name="Ichikawa N."/>
        </authorList>
    </citation>
    <scope>NUCLEOTIDE SEQUENCE [LARGE SCALE GENOMIC DNA]</scope>
    <source>
        <strain evidence="2 3">NBRC 105378</strain>
    </source>
</reference>
<accession>A0A511Z4J9</accession>
<feature type="compositionally biased region" description="Low complexity" evidence="1">
    <location>
        <begin position="139"/>
        <end position="151"/>
    </location>
</feature>
<comment type="caution">
    <text evidence="2">The sequence shown here is derived from an EMBL/GenBank/DDBJ whole genome shotgun (WGS) entry which is preliminary data.</text>
</comment>
<protein>
    <recommendedName>
        <fullName evidence="4">DUF5667 domain-containing protein</fullName>
    </recommendedName>
</protein>
<dbReference type="OrthoDB" id="2440855at2"/>
<name>A0A511Z4J9_9BACL</name>
<feature type="compositionally biased region" description="Acidic residues" evidence="1">
    <location>
        <begin position="185"/>
        <end position="198"/>
    </location>
</feature>
<evidence type="ECO:0000313" key="3">
    <source>
        <dbReference type="Proteomes" id="UP000321901"/>
    </source>
</evidence>
<feature type="compositionally biased region" description="Acidic residues" evidence="1">
    <location>
        <begin position="223"/>
        <end position="232"/>
    </location>
</feature>